<dbReference type="EMBL" id="JPYA02000002">
    <property type="protein sequence ID" value="MEB3751421.1"/>
    <property type="molecule type" value="Genomic_DNA"/>
</dbReference>
<name>A0ABU6BHQ7_9BACL</name>
<dbReference type="Proteomes" id="UP000029267">
    <property type="component" value="Unassembled WGS sequence"/>
</dbReference>
<evidence type="ECO:0008006" key="3">
    <source>
        <dbReference type="Google" id="ProtNLM"/>
    </source>
</evidence>
<dbReference type="RefSeq" id="WP_033019694.1">
    <property type="nucleotide sequence ID" value="NZ_JPYA02000002.1"/>
</dbReference>
<dbReference type="Pfam" id="PF10949">
    <property type="entry name" value="DUF2777"/>
    <property type="match status" value="1"/>
</dbReference>
<dbReference type="InterPro" id="IPR024488">
    <property type="entry name" value="DUF2777"/>
</dbReference>
<accession>A0ABU6BHQ7</accession>
<proteinExistence type="predicted"/>
<protein>
    <recommendedName>
        <fullName evidence="3">DUF2777 domain-containing protein</fullName>
    </recommendedName>
</protein>
<evidence type="ECO:0000313" key="1">
    <source>
        <dbReference type="EMBL" id="MEB3751421.1"/>
    </source>
</evidence>
<organism evidence="1 2">
    <name type="scientific">Geobacillus icigianus</name>
    <dbReference type="NCBI Taxonomy" id="1430331"/>
    <lineage>
        <taxon>Bacteria</taxon>
        <taxon>Bacillati</taxon>
        <taxon>Bacillota</taxon>
        <taxon>Bacilli</taxon>
        <taxon>Bacillales</taxon>
        <taxon>Anoxybacillaceae</taxon>
        <taxon>Geobacillus</taxon>
    </lineage>
</organism>
<gene>
    <name evidence="1" type="ORF">EP10_002262</name>
</gene>
<comment type="caution">
    <text evidence="1">The sequence shown here is derived from an EMBL/GenBank/DDBJ whole genome shotgun (WGS) entry which is preliminary data.</text>
</comment>
<evidence type="ECO:0000313" key="2">
    <source>
        <dbReference type="Proteomes" id="UP000029267"/>
    </source>
</evidence>
<reference evidence="1 2" key="1">
    <citation type="journal article" date="2014" name="Genome Announc.">
        <title>Draft Genome Sequence of Geobacillus icigianus Strain G1w1T Isolated from Hot Springs in the Valley of Geysers, Kamchatka (Russian Federation).</title>
        <authorList>
            <person name="Bryanskaya A.V."/>
            <person name="Rozanov A.S."/>
            <person name="Logacheva M.D."/>
            <person name="Kotenko A.V."/>
            <person name="Peltek S.E."/>
        </authorList>
    </citation>
    <scope>NUCLEOTIDE SEQUENCE [LARGE SCALE GENOMIC DNA]</scope>
    <source>
        <strain evidence="1 2">G1w1</strain>
    </source>
</reference>
<sequence>MTIQERLQSIAEQPRAYVHGTAELVNDEWIFFDDESDEASLVEEVAEQGIELFRGGHWLSGQWQENGAVATDLGVFPVRHGDRLRFRKPLTYAYQQWLLSLSDPSFFQFVHWLNGLGFSLYDCLYCYNGLLFALPIGVNFIIYDNSEQIGSVHHYYERGKRASDRFEITFNSGKRAICAQMG</sequence>
<keyword evidence="2" id="KW-1185">Reference proteome</keyword>